<feature type="compositionally biased region" description="Acidic residues" evidence="1">
    <location>
        <begin position="333"/>
        <end position="370"/>
    </location>
</feature>
<feature type="region of interest" description="Disordered" evidence="1">
    <location>
        <begin position="315"/>
        <end position="385"/>
    </location>
</feature>
<proteinExistence type="predicted"/>
<name>A0A6C0HQF1_9ZZZZ</name>
<dbReference type="EMBL" id="MN740003">
    <property type="protein sequence ID" value="QHT82739.1"/>
    <property type="molecule type" value="Genomic_DNA"/>
</dbReference>
<organism evidence="2">
    <name type="scientific">viral metagenome</name>
    <dbReference type="NCBI Taxonomy" id="1070528"/>
    <lineage>
        <taxon>unclassified sequences</taxon>
        <taxon>metagenomes</taxon>
        <taxon>organismal metagenomes</taxon>
    </lineage>
</organism>
<evidence type="ECO:0000313" key="2">
    <source>
        <dbReference type="EMBL" id="QHT82739.1"/>
    </source>
</evidence>
<accession>A0A6C0HQF1</accession>
<protein>
    <submittedName>
        <fullName evidence="2">Uncharacterized protein</fullName>
    </submittedName>
</protein>
<sequence>MSKEHDKKDEKKDEGKRKFIESLHQYYSYKDKYESNLKKDKAQIIKLEGLSWREKRIEFMKIKPKCINCRRPVGSIFSTKVQEDGRHLIALCGDRKNPCPFNININLGLVQNIQDNLRNDETSLNDYKRDVIIDKNDLLFGYITAEEAVVKFDKLKDQVTEFTKVYEFTLQTYLNIVDNPVKKAELEKLQLEFYNNLDNFNTMIKQYNSTQNTQLIVDAIDLYKNTMEPRANEIMNKKYVYNGVEYNEDDNTFHLIQKPITSENLEWDLMDNGQKVVSFKIGVEPEKRKPTKNVAFSQAIPDIRSKIMKDDEYENEDLTKPEKFKLKPQLNVQEDEEDKEEQENEDEEEEEDDDEDEESKFSDSEEESDDEPPRPKIRIHPNLLPDGTIAASEAHRMGLKIELVKGELIAKNEKTGETYKVTAGQG</sequence>
<dbReference type="AlphaFoldDB" id="A0A6C0HQF1"/>
<reference evidence="2" key="1">
    <citation type="journal article" date="2020" name="Nature">
        <title>Giant virus diversity and host interactions through global metagenomics.</title>
        <authorList>
            <person name="Schulz F."/>
            <person name="Roux S."/>
            <person name="Paez-Espino D."/>
            <person name="Jungbluth S."/>
            <person name="Walsh D.A."/>
            <person name="Denef V.J."/>
            <person name="McMahon K.D."/>
            <person name="Konstantinidis K.T."/>
            <person name="Eloe-Fadrosh E.A."/>
            <person name="Kyrpides N.C."/>
            <person name="Woyke T."/>
        </authorList>
    </citation>
    <scope>NUCLEOTIDE SEQUENCE</scope>
    <source>
        <strain evidence="2">GVMAG-M-3300023184-165</strain>
    </source>
</reference>
<evidence type="ECO:0000256" key="1">
    <source>
        <dbReference type="SAM" id="MobiDB-lite"/>
    </source>
</evidence>